<proteinExistence type="predicted"/>
<dbReference type="AlphaFoldDB" id="A0A7D9DCZ4"/>
<feature type="compositionally biased region" description="Acidic residues" evidence="1">
    <location>
        <begin position="20"/>
        <end position="32"/>
    </location>
</feature>
<accession>A0A7D9DCZ4</accession>
<comment type="caution">
    <text evidence="2">The sequence shown here is derived from an EMBL/GenBank/DDBJ whole genome shotgun (WGS) entry which is preliminary data.</text>
</comment>
<evidence type="ECO:0000313" key="3">
    <source>
        <dbReference type="Proteomes" id="UP001152795"/>
    </source>
</evidence>
<dbReference type="Proteomes" id="UP001152795">
    <property type="component" value="Unassembled WGS sequence"/>
</dbReference>
<keyword evidence="3" id="KW-1185">Reference proteome</keyword>
<sequence>MTVLWLGYIRDILHVREEELNSNDDSTSEEIEEHNISSSDGEKRRDDMEGYWLTEDNVLKESPQMKSTTLAENRDGETKEDCCKKKCNLLTNYRITRKQWTVEQRKLTMHIPTQKQKHERNRTSSKECECAYSKKRYPLLRALEQTQRCEQGEESEEQVEVPSQTYWTTSKSWRLW</sequence>
<evidence type="ECO:0000313" key="2">
    <source>
        <dbReference type="EMBL" id="CAB3982692.1"/>
    </source>
</evidence>
<name>A0A7D9DCZ4_PARCT</name>
<reference evidence="2" key="1">
    <citation type="submission" date="2020-04" db="EMBL/GenBank/DDBJ databases">
        <authorList>
            <person name="Alioto T."/>
            <person name="Alioto T."/>
            <person name="Gomez Garrido J."/>
        </authorList>
    </citation>
    <scope>NUCLEOTIDE SEQUENCE</scope>
    <source>
        <strain evidence="2">A484AB</strain>
    </source>
</reference>
<evidence type="ECO:0000256" key="1">
    <source>
        <dbReference type="SAM" id="MobiDB-lite"/>
    </source>
</evidence>
<feature type="region of interest" description="Disordered" evidence="1">
    <location>
        <begin position="20"/>
        <end position="45"/>
    </location>
</feature>
<gene>
    <name evidence="2" type="ORF">PACLA_8A087152</name>
</gene>
<dbReference type="EMBL" id="CACRXK020000533">
    <property type="protein sequence ID" value="CAB3982692.1"/>
    <property type="molecule type" value="Genomic_DNA"/>
</dbReference>
<protein>
    <submittedName>
        <fullName evidence="2">Uncharacterized protein</fullName>
    </submittedName>
</protein>
<organism evidence="2 3">
    <name type="scientific">Paramuricea clavata</name>
    <name type="common">Red gorgonian</name>
    <name type="synonym">Violescent sea-whip</name>
    <dbReference type="NCBI Taxonomy" id="317549"/>
    <lineage>
        <taxon>Eukaryota</taxon>
        <taxon>Metazoa</taxon>
        <taxon>Cnidaria</taxon>
        <taxon>Anthozoa</taxon>
        <taxon>Octocorallia</taxon>
        <taxon>Malacalcyonacea</taxon>
        <taxon>Plexauridae</taxon>
        <taxon>Paramuricea</taxon>
    </lineage>
</organism>